<comment type="caution">
    <text evidence="14">The sequence shown here is derived from an EMBL/GenBank/DDBJ whole genome shotgun (WGS) entry which is preliminary data.</text>
</comment>
<dbReference type="PANTHER" id="PTHR11410">
    <property type="entry name" value="ATP SYNTHASE SUBUNIT A"/>
    <property type="match status" value="1"/>
</dbReference>
<accession>A0ABN8F2U3</accession>
<evidence type="ECO:0000256" key="1">
    <source>
        <dbReference type="ARBA" id="ARBA00004141"/>
    </source>
</evidence>
<dbReference type="InterPro" id="IPR045083">
    <property type="entry name" value="ATP_synth_F0_asu_bact/mt"/>
</dbReference>
<dbReference type="EMBL" id="CAKLPZ010000001">
    <property type="protein sequence ID" value="CAH1000066.1"/>
    <property type="molecule type" value="Genomic_DNA"/>
</dbReference>
<dbReference type="CDD" id="cd00310">
    <property type="entry name" value="ATP-synt_Fo_a_6"/>
    <property type="match status" value="1"/>
</dbReference>
<evidence type="ECO:0000256" key="13">
    <source>
        <dbReference type="SAM" id="SignalP"/>
    </source>
</evidence>
<dbReference type="SUPFAM" id="SSF81336">
    <property type="entry name" value="F1F0 ATP synthase subunit A"/>
    <property type="match status" value="1"/>
</dbReference>
<evidence type="ECO:0000256" key="4">
    <source>
        <dbReference type="ARBA" id="ARBA00022547"/>
    </source>
</evidence>
<evidence type="ECO:0000256" key="6">
    <source>
        <dbReference type="ARBA" id="ARBA00022781"/>
    </source>
</evidence>
<evidence type="ECO:0000256" key="2">
    <source>
        <dbReference type="ARBA" id="ARBA00006810"/>
    </source>
</evidence>
<feature type="transmembrane region" description="Helical" evidence="11">
    <location>
        <begin position="189"/>
        <end position="208"/>
    </location>
</feature>
<feature type="transmembrane region" description="Helical" evidence="11">
    <location>
        <begin position="368"/>
        <end position="385"/>
    </location>
</feature>
<evidence type="ECO:0000256" key="3">
    <source>
        <dbReference type="ARBA" id="ARBA00022448"/>
    </source>
</evidence>
<dbReference type="Gene3D" id="1.20.120.220">
    <property type="entry name" value="ATP synthase, F0 complex, subunit A"/>
    <property type="match status" value="1"/>
</dbReference>
<dbReference type="Proteomes" id="UP000837803">
    <property type="component" value="Unassembled WGS sequence"/>
</dbReference>
<keyword evidence="15" id="KW-1185">Reference proteome</keyword>
<keyword evidence="13" id="KW-0732">Signal</keyword>
<keyword evidence="8 11" id="KW-0406">Ion transport</keyword>
<dbReference type="Pfam" id="PF00119">
    <property type="entry name" value="ATP-synt_A"/>
    <property type="match status" value="1"/>
</dbReference>
<proteinExistence type="inferred from homology"/>
<feature type="transmembrane region" description="Helical" evidence="11">
    <location>
        <begin position="252"/>
        <end position="272"/>
    </location>
</feature>
<evidence type="ECO:0000313" key="15">
    <source>
        <dbReference type="Proteomes" id="UP000837803"/>
    </source>
</evidence>
<keyword evidence="4 11" id="KW-0138">CF(0)</keyword>
<dbReference type="InterPro" id="IPR035908">
    <property type="entry name" value="F0_ATP_A_sf"/>
</dbReference>
<gene>
    <name evidence="11 14" type="primary">atpB</name>
    <name evidence="14" type="ORF">LEM8419_01242</name>
</gene>
<evidence type="ECO:0000313" key="14">
    <source>
        <dbReference type="EMBL" id="CAH1000066.1"/>
    </source>
</evidence>
<keyword evidence="3 11" id="KW-0813">Transport</keyword>
<evidence type="ECO:0000256" key="10">
    <source>
        <dbReference type="ARBA" id="ARBA00023310"/>
    </source>
</evidence>
<name>A0ABN8F2U3_9BACT</name>
<dbReference type="InterPro" id="IPR000568">
    <property type="entry name" value="ATP_synth_F0_asu"/>
</dbReference>
<evidence type="ECO:0000256" key="5">
    <source>
        <dbReference type="ARBA" id="ARBA00022692"/>
    </source>
</evidence>
<sequence>MTLRARFLFLCVFCLSIGLAGQEPQDHGTTGDYGGEGDMTEVHMSCDGHAAEYDPAGVILHHIADANEFHLFGDFTIPLPVILYAPDHGFTVGFSNMFHHGQEAVDGYVMNHGRINRISGAPDELLEGHHHVECIRHEVFTSEEGKTADIYSARIDGEEYLLDAPSVGDGGLLGGGITSFYDFSITKNVFTMLLSAFLLILLWGAVAAKYKKNEGRAPSGIQSLMEPFFVFLRDEISIPMIGEKHYERFQPFIMTIFFFVLFCNLFGLIPIFPGSSNVTGNIGVTMALAVISAVVAYVHGNAHFWKHTLWMPGVPTAVKPLLTVVEVLGLVIKPFSLMVRLFANITAGHIIILSLISLIFIFGQNGESLVGAGAGAVVSIAFTMFMNCIELLVAFVQAFIFAILSASYIGAAVEDAHHHDELGHHGEEKVAEGGAMGGAVTGMHTPAN</sequence>
<dbReference type="PRINTS" id="PR00123">
    <property type="entry name" value="ATPASEA"/>
</dbReference>
<comment type="similarity">
    <text evidence="2 11 12">Belongs to the ATPase A chain family.</text>
</comment>
<feature type="chain" id="PRO_5047436871" description="ATP synthase subunit a" evidence="13">
    <location>
        <begin position="21"/>
        <end position="448"/>
    </location>
</feature>
<comment type="function">
    <text evidence="11 12">Key component of the proton channel; it plays a direct role in the translocation of protons across the membrane.</text>
</comment>
<dbReference type="PANTHER" id="PTHR11410:SF0">
    <property type="entry name" value="ATP SYNTHASE SUBUNIT A"/>
    <property type="match status" value="1"/>
</dbReference>
<evidence type="ECO:0000256" key="7">
    <source>
        <dbReference type="ARBA" id="ARBA00022989"/>
    </source>
</evidence>
<keyword evidence="11" id="KW-1003">Cell membrane</keyword>
<feature type="transmembrane region" description="Helical" evidence="11">
    <location>
        <begin position="341"/>
        <end position="362"/>
    </location>
</feature>
<keyword evidence="7 11" id="KW-1133">Transmembrane helix</keyword>
<organism evidence="14 15">
    <name type="scientific">Neolewinella maritima</name>
    <dbReference type="NCBI Taxonomy" id="1383882"/>
    <lineage>
        <taxon>Bacteria</taxon>
        <taxon>Pseudomonadati</taxon>
        <taxon>Bacteroidota</taxon>
        <taxon>Saprospiria</taxon>
        <taxon>Saprospirales</taxon>
        <taxon>Lewinellaceae</taxon>
        <taxon>Neolewinella</taxon>
    </lineage>
</organism>
<dbReference type="HAMAP" id="MF_01393">
    <property type="entry name" value="ATP_synth_a_bact"/>
    <property type="match status" value="1"/>
</dbReference>
<comment type="subcellular location">
    <subcellularLocation>
        <location evidence="11 12">Cell membrane</location>
        <topology evidence="11 12">Multi-pass membrane protein</topology>
    </subcellularLocation>
    <subcellularLocation>
        <location evidence="1">Membrane</location>
        <topology evidence="1">Multi-pass membrane protein</topology>
    </subcellularLocation>
</comment>
<feature type="signal peptide" evidence="13">
    <location>
        <begin position="1"/>
        <end position="20"/>
    </location>
</feature>
<feature type="transmembrane region" description="Helical" evidence="11">
    <location>
        <begin position="278"/>
        <end position="298"/>
    </location>
</feature>
<keyword evidence="5 11" id="KW-0812">Transmembrane</keyword>
<evidence type="ECO:0000256" key="12">
    <source>
        <dbReference type="RuleBase" id="RU000483"/>
    </source>
</evidence>
<keyword evidence="10 11" id="KW-0066">ATP synthesis</keyword>
<keyword evidence="9 11" id="KW-0472">Membrane</keyword>
<evidence type="ECO:0000256" key="8">
    <source>
        <dbReference type="ARBA" id="ARBA00023065"/>
    </source>
</evidence>
<evidence type="ECO:0000256" key="9">
    <source>
        <dbReference type="ARBA" id="ARBA00023136"/>
    </source>
</evidence>
<evidence type="ECO:0000256" key="11">
    <source>
        <dbReference type="HAMAP-Rule" id="MF_01393"/>
    </source>
</evidence>
<dbReference type="RefSeq" id="WP_238750151.1">
    <property type="nucleotide sequence ID" value="NZ_CAKLPZ010000001.1"/>
</dbReference>
<keyword evidence="6 11" id="KW-0375">Hydrogen ion transport</keyword>
<reference evidence="14" key="1">
    <citation type="submission" date="2021-12" db="EMBL/GenBank/DDBJ databases">
        <authorList>
            <person name="Rodrigo-Torres L."/>
            <person name="Arahal R. D."/>
            <person name="Lucena T."/>
        </authorList>
    </citation>
    <scope>NUCLEOTIDE SEQUENCE</scope>
    <source>
        <strain evidence="14">CECT 8419</strain>
    </source>
</reference>
<feature type="transmembrane region" description="Helical" evidence="11">
    <location>
        <begin position="392"/>
        <end position="413"/>
    </location>
</feature>
<dbReference type="NCBIfam" id="TIGR01131">
    <property type="entry name" value="ATP_synt_6_or_A"/>
    <property type="match status" value="1"/>
</dbReference>
<protein>
    <recommendedName>
        <fullName evidence="11 12">ATP synthase subunit a</fullName>
    </recommendedName>
    <alternativeName>
        <fullName evidence="11">ATP synthase F0 sector subunit a</fullName>
    </alternativeName>
    <alternativeName>
        <fullName evidence="11">F-ATPase subunit 6</fullName>
    </alternativeName>
</protein>